<comment type="caution">
    <text evidence="1">The sequence shown here is derived from an EMBL/GenBank/DDBJ whole genome shotgun (WGS) entry which is preliminary data.</text>
</comment>
<gene>
    <name evidence="1" type="ORF">TRFO_38752</name>
</gene>
<accession>A0A1J4JBM8</accession>
<dbReference type="VEuPathDB" id="TrichDB:TRFO_38752"/>
<dbReference type="RefSeq" id="XP_068348196.1">
    <property type="nucleotide sequence ID" value="XM_068512238.1"/>
</dbReference>
<dbReference type="AlphaFoldDB" id="A0A1J4JBM8"/>
<name>A0A1J4JBM8_9EUKA</name>
<proteinExistence type="predicted"/>
<sequence>MIPNCDLFPSITGTIQMVMNSPECAEMMNNPIIMQQMQPRCQARILQRPVVRAKRSCGSHPIKKNWAPLECQPSNWVEDFFLSDE</sequence>
<dbReference type="EMBL" id="MLAK01001268">
    <property type="protein sequence ID" value="OHS95059.1"/>
    <property type="molecule type" value="Genomic_DNA"/>
</dbReference>
<keyword evidence="2" id="KW-1185">Reference proteome</keyword>
<dbReference type="Proteomes" id="UP000179807">
    <property type="component" value="Unassembled WGS sequence"/>
</dbReference>
<protein>
    <submittedName>
        <fullName evidence="1">Uncharacterized protein</fullName>
    </submittedName>
</protein>
<reference evidence="1" key="1">
    <citation type="submission" date="2016-10" db="EMBL/GenBank/DDBJ databases">
        <authorList>
            <person name="Benchimol M."/>
            <person name="Almeida L.G."/>
            <person name="Vasconcelos A.T."/>
            <person name="Perreira-Neves A."/>
            <person name="Rosa I.A."/>
            <person name="Tasca T."/>
            <person name="Bogo M.R."/>
            <person name="de Souza W."/>
        </authorList>
    </citation>
    <scope>NUCLEOTIDE SEQUENCE [LARGE SCALE GENOMIC DNA]</scope>
    <source>
        <strain evidence="1">K</strain>
    </source>
</reference>
<evidence type="ECO:0000313" key="2">
    <source>
        <dbReference type="Proteomes" id="UP000179807"/>
    </source>
</evidence>
<dbReference type="GeneID" id="94846942"/>
<organism evidence="1 2">
    <name type="scientific">Tritrichomonas foetus</name>
    <dbReference type="NCBI Taxonomy" id="1144522"/>
    <lineage>
        <taxon>Eukaryota</taxon>
        <taxon>Metamonada</taxon>
        <taxon>Parabasalia</taxon>
        <taxon>Tritrichomonadida</taxon>
        <taxon>Tritrichomonadidae</taxon>
        <taxon>Tritrichomonas</taxon>
    </lineage>
</organism>
<evidence type="ECO:0000313" key="1">
    <source>
        <dbReference type="EMBL" id="OHS95059.1"/>
    </source>
</evidence>